<sequence>MCAIKSGSHGPHDLSWYKDGLPIINQERVTVTRQSDTLSTLTLRNLRPEDFGNYTCVATNAQGTDQYSTTLIIPGE</sequence>
<dbReference type="Proteomes" id="UP000821845">
    <property type="component" value="Chromosome 9"/>
</dbReference>
<accession>A0ACB7RHL4</accession>
<evidence type="ECO:0000313" key="1">
    <source>
        <dbReference type="EMBL" id="KAH6921916.1"/>
    </source>
</evidence>
<evidence type="ECO:0000313" key="2">
    <source>
        <dbReference type="Proteomes" id="UP000821845"/>
    </source>
</evidence>
<keyword evidence="2" id="KW-1185">Reference proteome</keyword>
<dbReference type="EMBL" id="CM023489">
    <property type="protein sequence ID" value="KAH6921916.1"/>
    <property type="molecule type" value="Genomic_DNA"/>
</dbReference>
<gene>
    <name evidence="1" type="ORF">HPB50_006461</name>
</gene>
<comment type="caution">
    <text evidence="1">The sequence shown here is derived from an EMBL/GenBank/DDBJ whole genome shotgun (WGS) entry which is preliminary data.</text>
</comment>
<protein>
    <submittedName>
        <fullName evidence="1">Uncharacterized protein</fullName>
    </submittedName>
</protein>
<reference evidence="1" key="1">
    <citation type="submission" date="2020-05" db="EMBL/GenBank/DDBJ databases">
        <title>Large-scale comparative analyses of tick genomes elucidate their genetic diversity and vector capacities.</title>
        <authorList>
            <person name="Jia N."/>
            <person name="Wang J."/>
            <person name="Shi W."/>
            <person name="Du L."/>
            <person name="Sun Y."/>
            <person name="Zhan W."/>
            <person name="Jiang J."/>
            <person name="Wang Q."/>
            <person name="Zhang B."/>
            <person name="Ji P."/>
            <person name="Sakyi L.B."/>
            <person name="Cui X."/>
            <person name="Yuan T."/>
            <person name="Jiang B."/>
            <person name="Yang W."/>
            <person name="Lam T.T.-Y."/>
            <person name="Chang Q."/>
            <person name="Ding S."/>
            <person name="Wang X."/>
            <person name="Zhu J."/>
            <person name="Ruan X."/>
            <person name="Zhao L."/>
            <person name="Wei J."/>
            <person name="Que T."/>
            <person name="Du C."/>
            <person name="Cheng J."/>
            <person name="Dai P."/>
            <person name="Han X."/>
            <person name="Huang E."/>
            <person name="Gao Y."/>
            <person name="Liu J."/>
            <person name="Shao H."/>
            <person name="Ye R."/>
            <person name="Li L."/>
            <person name="Wei W."/>
            <person name="Wang X."/>
            <person name="Wang C."/>
            <person name="Yang T."/>
            <person name="Huo Q."/>
            <person name="Li W."/>
            <person name="Guo W."/>
            <person name="Chen H."/>
            <person name="Zhou L."/>
            <person name="Ni X."/>
            <person name="Tian J."/>
            <person name="Zhou Y."/>
            <person name="Sheng Y."/>
            <person name="Liu T."/>
            <person name="Pan Y."/>
            <person name="Xia L."/>
            <person name="Li J."/>
            <person name="Zhao F."/>
            <person name="Cao W."/>
        </authorList>
    </citation>
    <scope>NUCLEOTIDE SEQUENCE</scope>
    <source>
        <tissue evidence="1">Larvae</tissue>
    </source>
</reference>
<name>A0ACB7RHL4_HYAAI</name>
<proteinExistence type="predicted"/>
<organism evidence="1 2">
    <name type="scientific">Hyalomma asiaticum</name>
    <name type="common">Tick</name>
    <dbReference type="NCBI Taxonomy" id="266040"/>
    <lineage>
        <taxon>Eukaryota</taxon>
        <taxon>Metazoa</taxon>
        <taxon>Ecdysozoa</taxon>
        <taxon>Arthropoda</taxon>
        <taxon>Chelicerata</taxon>
        <taxon>Arachnida</taxon>
        <taxon>Acari</taxon>
        <taxon>Parasitiformes</taxon>
        <taxon>Ixodida</taxon>
        <taxon>Ixodoidea</taxon>
        <taxon>Ixodidae</taxon>
        <taxon>Hyalomminae</taxon>
        <taxon>Hyalomma</taxon>
    </lineage>
</organism>